<dbReference type="InterPro" id="IPR001607">
    <property type="entry name" value="Znf_UBP"/>
</dbReference>
<feature type="transmembrane region" description="Helical" evidence="30">
    <location>
        <begin position="58"/>
        <end position="79"/>
    </location>
</feature>
<evidence type="ECO:0000256" key="2">
    <source>
        <dbReference type="ARBA" id="ARBA00004123"/>
    </source>
</evidence>
<evidence type="ECO:0000256" key="22">
    <source>
        <dbReference type="ARBA" id="ARBA00023187"/>
    </source>
</evidence>
<proteinExistence type="inferred from homology"/>
<dbReference type="Pfam" id="PF02148">
    <property type="entry name" value="zf-UBP"/>
    <property type="match status" value="1"/>
</dbReference>
<evidence type="ECO:0000256" key="24">
    <source>
        <dbReference type="ARBA" id="ARBA00023306"/>
    </source>
</evidence>
<comment type="caution">
    <text evidence="34">The sequence shown here is derived from an EMBL/GenBank/DDBJ whole genome shotgun (WGS) entry which is preliminary data.</text>
</comment>
<evidence type="ECO:0000256" key="12">
    <source>
        <dbReference type="ARBA" id="ARBA00022723"/>
    </source>
</evidence>
<keyword evidence="35" id="KW-1185">Reference proteome</keyword>
<gene>
    <name evidence="34" type="ORF">GEV33_004670</name>
</gene>
<dbReference type="GO" id="GO:0005681">
    <property type="term" value="C:spliceosomal complex"/>
    <property type="evidence" value="ECO:0007669"/>
    <property type="project" value="UniProtKB-KW"/>
</dbReference>
<keyword evidence="21" id="KW-0325">Glycoprotein</keyword>
<dbReference type="Gene3D" id="3.90.70.10">
    <property type="entry name" value="Cysteine proteinases"/>
    <property type="match status" value="1"/>
</dbReference>
<comment type="similarity">
    <text evidence="4">Belongs to the peptidase C19 family.</text>
</comment>
<dbReference type="FunFam" id="1.20.1250.20:FF:000055">
    <property type="entry name" value="Facilitated trehalose transporter Tret1-2 homolog"/>
    <property type="match status" value="1"/>
</dbReference>
<evidence type="ECO:0000256" key="9">
    <source>
        <dbReference type="ARBA" id="ARBA00022618"/>
    </source>
</evidence>
<dbReference type="PANTHER" id="PTHR48021">
    <property type="match status" value="1"/>
</dbReference>
<keyword evidence="13" id="KW-0747">Spliceosome</keyword>
<keyword evidence="11 30" id="KW-0812">Transmembrane</keyword>
<evidence type="ECO:0000313" key="35">
    <source>
        <dbReference type="Proteomes" id="UP000719412"/>
    </source>
</evidence>
<evidence type="ECO:0000256" key="11">
    <source>
        <dbReference type="ARBA" id="ARBA00022692"/>
    </source>
</evidence>
<dbReference type="InterPro" id="IPR013083">
    <property type="entry name" value="Znf_RING/FYVE/PHD"/>
</dbReference>
<dbReference type="Pfam" id="PF00083">
    <property type="entry name" value="Sugar_tr"/>
    <property type="match status" value="1"/>
</dbReference>
<feature type="transmembrane region" description="Helical" evidence="30">
    <location>
        <begin position="143"/>
        <end position="165"/>
    </location>
</feature>
<dbReference type="SMART" id="SM00290">
    <property type="entry name" value="ZnF_UBP"/>
    <property type="match status" value="1"/>
</dbReference>
<dbReference type="Proteomes" id="UP000719412">
    <property type="component" value="Unassembled WGS sequence"/>
</dbReference>
<dbReference type="FunFam" id="3.90.70.10:FF:000030">
    <property type="entry name" value="U4/U6.U5 tri-snRNP-associated protein 2"/>
    <property type="match status" value="1"/>
</dbReference>
<dbReference type="PRINTS" id="PR00171">
    <property type="entry name" value="SUGRTRNSPORT"/>
</dbReference>
<evidence type="ECO:0000256" key="6">
    <source>
        <dbReference type="ARBA" id="ARBA00022475"/>
    </source>
</evidence>
<reference evidence="34" key="2">
    <citation type="submission" date="2021-08" db="EMBL/GenBank/DDBJ databases">
        <authorList>
            <person name="Eriksson T."/>
        </authorList>
    </citation>
    <scope>NUCLEOTIDE SEQUENCE</scope>
    <source>
        <strain evidence="34">Stoneville</strain>
        <tissue evidence="34">Whole head</tissue>
    </source>
</reference>
<keyword evidence="22" id="KW-0508">mRNA splicing</keyword>
<dbReference type="InterPro" id="IPR028889">
    <property type="entry name" value="USP"/>
</dbReference>
<keyword evidence="9" id="KW-0132">Cell division</keyword>
<evidence type="ECO:0000256" key="3">
    <source>
        <dbReference type="ARBA" id="ARBA00004651"/>
    </source>
</evidence>
<feature type="transmembrane region" description="Helical" evidence="30">
    <location>
        <begin position="386"/>
        <end position="407"/>
    </location>
</feature>
<dbReference type="AlphaFoldDB" id="A0A8J6HQD2"/>
<dbReference type="InterPro" id="IPR050549">
    <property type="entry name" value="MFS_Trehalose_Transporter"/>
</dbReference>
<dbReference type="EMBL" id="JABDTM020018337">
    <property type="protein sequence ID" value="KAH0818126.1"/>
    <property type="molecule type" value="Genomic_DNA"/>
</dbReference>
<dbReference type="GO" id="GO:0016579">
    <property type="term" value="P:protein deubiquitination"/>
    <property type="evidence" value="ECO:0007669"/>
    <property type="project" value="InterPro"/>
</dbReference>
<keyword evidence="8" id="KW-0597">Phosphoprotein</keyword>
<evidence type="ECO:0000256" key="7">
    <source>
        <dbReference type="ARBA" id="ARBA00022499"/>
    </source>
</evidence>
<dbReference type="InterPro" id="IPR005828">
    <property type="entry name" value="MFS_sugar_transport-like"/>
</dbReference>
<dbReference type="GO" id="GO:0004843">
    <property type="term" value="F:cysteine-type deubiquitinase activity"/>
    <property type="evidence" value="ECO:0007669"/>
    <property type="project" value="UniProtKB-EC"/>
</dbReference>
<dbReference type="EC" id="3.4.19.12" evidence="5"/>
<keyword evidence="12" id="KW-0479">Metal-binding</keyword>
<feature type="transmembrane region" description="Helical" evidence="30">
    <location>
        <begin position="285"/>
        <end position="305"/>
    </location>
</feature>
<dbReference type="InterPro" id="IPR044775">
    <property type="entry name" value="MFS_ERD6/Tret1-like"/>
</dbReference>
<keyword evidence="16" id="KW-0378">Hydrolase</keyword>
<evidence type="ECO:0000256" key="25">
    <source>
        <dbReference type="ARBA" id="ARBA00024348"/>
    </source>
</evidence>
<keyword evidence="14 29" id="KW-0863">Zinc-finger</keyword>
<evidence type="ECO:0000259" key="33">
    <source>
        <dbReference type="PROSITE" id="PS50850"/>
    </source>
</evidence>
<dbReference type="Gene3D" id="3.30.40.10">
    <property type="entry name" value="Zinc/RING finger domain, C3HC4 (zinc finger)"/>
    <property type="match status" value="1"/>
</dbReference>
<dbReference type="PROSITE" id="PS00216">
    <property type="entry name" value="SUGAR_TRANSPORT_1"/>
    <property type="match status" value="1"/>
</dbReference>
<evidence type="ECO:0000256" key="13">
    <source>
        <dbReference type="ARBA" id="ARBA00022728"/>
    </source>
</evidence>
<evidence type="ECO:0000256" key="18">
    <source>
        <dbReference type="ARBA" id="ARBA00022843"/>
    </source>
</evidence>
<evidence type="ECO:0000256" key="28">
    <source>
        <dbReference type="ARBA" id="ARBA00079185"/>
    </source>
</evidence>
<dbReference type="InterPro" id="IPR003663">
    <property type="entry name" value="Sugar/inositol_transpt"/>
</dbReference>
<dbReference type="InterPro" id="IPR001394">
    <property type="entry name" value="Peptidase_C19_UCH"/>
</dbReference>
<dbReference type="PANTHER" id="PTHR48021:SF46">
    <property type="entry name" value="MAJOR FACILITATOR SUPERFAMILY (MFS) PROFILE DOMAIN-CONTAINING PROTEIN"/>
    <property type="match status" value="1"/>
</dbReference>
<evidence type="ECO:0000259" key="31">
    <source>
        <dbReference type="PROSITE" id="PS50235"/>
    </source>
</evidence>
<feature type="domain" description="UBP-type" evidence="32">
    <location>
        <begin position="482"/>
        <end position="579"/>
    </location>
</feature>
<evidence type="ECO:0000256" key="19">
    <source>
        <dbReference type="ARBA" id="ARBA00022989"/>
    </source>
</evidence>
<dbReference type="InterPro" id="IPR038765">
    <property type="entry name" value="Papain-like_cys_pep_sf"/>
</dbReference>
<keyword evidence="6" id="KW-1003">Cell membrane</keyword>
<dbReference type="GO" id="GO:0051301">
    <property type="term" value="P:cell division"/>
    <property type="evidence" value="ECO:0007669"/>
    <property type="project" value="UniProtKB-KW"/>
</dbReference>
<dbReference type="PROSITE" id="PS00217">
    <property type="entry name" value="SUGAR_TRANSPORT_2"/>
    <property type="match status" value="1"/>
</dbReference>
<dbReference type="SUPFAM" id="SSF54001">
    <property type="entry name" value="Cysteine proteinases"/>
    <property type="match status" value="1"/>
</dbReference>
<comment type="catalytic activity">
    <reaction evidence="1">
        <text>Thiol-dependent hydrolysis of ester, thioester, amide, peptide and isopeptide bonds formed by the C-terminal Gly of ubiquitin (a 76-residue protein attached to proteins as an intracellular targeting signal).</text>
        <dbReference type="EC" id="3.4.19.12"/>
    </reaction>
</comment>
<feature type="transmembrane region" description="Helical" evidence="30">
    <location>
        <begin position="86"/>
        <end position="104"/>
    </location>
</feature>
<comment type="similarity">
    <text evidence="25">Belongs to the major facilitator superfamily. Sugar transporter (TC 2.A.1.1) family. Trehalose transporter subfamily.</text>
</comment>
<dbReference type="PROSITE" id="PS50235">
    <property type="entry name" value="USP_3"/>
    <property type="match status" value="1"/>
</dbReference>
<evidence type="ECO:0000256" key="5">
    <source>
        <dbReference type="ARBA" id="ARBA00012759"/>
    </source>
</evidence>
<evidence type="ECO:0000256" key="21">
    <source>
        <dbReference type="ARBA" id="ARBA00023180"/>
    </source>
</evidence>
<organism evidence="34 35">
    <name type="scientific">Tenebrio molitor</name>
    <name type="common">Yellow mealworm beetle</name>
    <dbReference type="NCBI Taxonomy" id="7067"/>
    <lineage>
        <taxon>Eukaryota</taxon>
        <taxon>Metazoa</taxon>
        <taxon>Ecdysozoa</taxon>
        <taxon>Arthropoda</taxon>
        <taxon>Hexapoda</taxon>
        <taxon>Insecta</taxon>
        <taxon>Pterygota</taxon>
        <taxon>Neoptera</taxon>
        <taxon>Endopterygota</taxon>
        <taxon>Coleoptera</taxon>
        <taxon>Polyphaga</taxon>
        <taxon>Cucujiformia</taxon>
        <taxon>Tenebrionidae</taxon>
        <taxon>Tenebrio</taxon>
    </lineage>
</organism>
<keyword evidence="18" id="KW-0832">Ubl conjugation</keyword>
<dbReference type="Pfam" id="PF00443">
    <property type="entry name" value="UCH"/>
    <property type="match status" value="1"/>
</dbReference>
<evidence type="ECO:0000256" key="23">
    <source>
        <dbReference type="ARBA" id="ARBA00023242"/>
    </source>
</evidence>
<dbReference type="InterPro" id="IPR036259">
    <property type="entry name" value="MFS_trans_sf"/>
</dbReference>
<dbReference type="GO" id="GO:0008270">
    <property type="term" value="F:zinc ion binding"/>
    <property type="evidence" value="ECO:0007669"/>
    <property type="project" value="UniProtKB-KW"/>
</dbReference>
<dbReference type="SUPFAM" id="SSF103473">
    <property type="entry name" value="MFS general substrate transporter"/>
    <property type="match status" value="1"/>
</dbReference>
<dbReference type="GO" id="GO:0005886">
    <property type="term" value="C:plasma membrane"/>
    <property type="evidence" value="ECO:0007669"/>
    <property type="project" value="UniProtKB-SubCell"/>
</dbReference>
<keyword evidence="19 30" id="KW-1133">Transmembrane helix</keyword>
<feature type="transmembrane region" description="Helical" evidence="30">
    <location>
        <begin position="346"/>
        <end position="366"/>
    </location>
</feature>
<keyword evidence="24" id="KW-0131">Cell cycle</keyword>
<evidence type="ECO:0000259" key="32">
    <source>
        <dbReference type="PROSITE" id="PS50271"/>
    </source>
</evidence>
<evidence type="ECO:0000256" key="26">
    <source>
        <dbReference type="ARBA" id="ARBA00064202"/>
    </source>
</evidence>
<keyword evidence="7" id="KW-1017">Isopeptide bond</keyword>
<evidence type="ECO:0000256" key="27">
    <source>
        <dbReference type="ARBA" id="ARBA00071645"/>
    </source>
</evidence>
<comment type="subcellular location">
    <subcellularLocation>
        <location evidence="3">Cell membrane</location>
        <topology evidence="3">Multi-pass membrane protein</topology>
    </subcellularLocation>
    <subcellularLocation>
        <location evidence="2">Nucleus</location>
    </subcellularLocation>
</comment>
<evidence type="ECO:0000256" key="8">
    <source>
        <dbReference type="ARBA" id="ARBA00022553"/>
    </source>
</evidence>
<comment type="subunit">
    <text evidence="26">The U4/U6-U5 tri-snRNP complex is a building block of the precatalytic spliceosome (spliceosome B complex). Component of the U4/U6-U5 tri-snRNP complex composed of the U4, U6 and U5 snRNAs and at least PRPF3, PRPF4, PRPF6, PRPF8, PRPF31, SNRNP200, TXNL4A, SNRNP40, SNRPB, SNRPD1, SNRPD2, SNRPD3, SNRPE, SNRPF, SNRPG, DDX23, CD2BP2, PPIH, SNU13, EFTUD2, SART1 and USP39, plus LSM2, LSM3, LSM4, LSM5, LSM6, LSM7 and LSM8.</text>
</comment>
<dbReference type="SUPFAM" id="SSF57850">
    <property type="entry name" value="RING/U-box"/>
    <property type="match status" value="1"/>
</dbReference>
<feature type="domain" description="Major facilitator superfamily (MFS) profile" evidence="33">
    <location>
        <begin position="15"/>
        <end position="442"/>
    </location>
</feature>
<dbReference type="GO" id="GO:0000245">
    <property type="term" value="P:spliceosomal complex assembly"/>
    <property type="evidence" value="ECO:0007669"/>
    <property type="project" value="InterPro"/>
</dbReference>
<feature type="transmembrane region" description="Helical" evidence="30">
    <location>
        <begin position="317"/>
        <end position="340"/>
    </location>
</feature>
<keyword evidence="20 30" id="KW-0472">Membrane</keyword>
<evidence type="ECO:0000256" key="10">
    <source>
        <dbReference type="ARBA" id="ARBA00022664"/>
    </source>
</evidence>
<feature type="transmembrane region" description="Helical" evidence="30">
    <location>
        <begin position="251"/>
        <end position="273"/>
    </location>
</feature>
<dbReference type="InterPro" id="IPR033809">
    <property type="entry name" value="USP39"/>
</dbReference>
<dbReference type="Gene3D" id="1.20.1250.20">
    <property type="entry name" value="MFS general substrate transporter like domains"/>
    <property type="match status" value="1"/>
</dbReference>
<evidence type="ECO:0000256" key="15">
    <source>
        <dbReference type="ARBA" id="ARBA00022786"/>
    </source>
</evidence>
<name>A0A8J6HQD2_TENMO</name>
<keyword evidence="15" id="KW-0833">Ubl conjugation pathway</keyword>
<dbReference type="PROSITE" id="PS50850">
    <property type="entry name" value="MFS"/>
    <property type="match status" value="1"/>
</dbReference>
<keyword evidence="17" id="KW-0862">Zinc</keyword>
<evidence type="ECO:0000256" key="20">
    <source>
        <dbReference type="ARBA" id="ARBA00023136"/>
    </source>
</evidence>
<evidence type="ECO:0000256" key="29">
    <source>
        <dbReference type="PROSITE-ProRule" id="PRU00502"/>
    </source>
</evidence>
<evidence type="ECO:0000256" key="4">
    <source>
        <dbReference type="ARBA" id="ARBA00009085"/>
    </source>
</evidence>
<dbReference type="InterPro" id="IPR005829">
    <property type="entry name" value="Sugar_transporter_CS"/>
</dbReference>
<accession>A0A8J6HQD2</accession>
<dbReference type="PROSITE" id="PS50271">
    <property type="entry name" value="ZF_UBP"/>
    <property type="match status" value="1"/>
</dbReference>
<reference evidence="34" key="1">
    <citation type="journal article" date="2020" name="J Insects Food Feed">
        <title>The yellow mealworm (Tenebrio molitor) genome: a resource for the emerging insects as food and feed industry.</title>
        <authorList>
            <person name="Eriksson T."/>
            <person name="Andere A."/>
            <person name="Kelstrup H."/>
            <person name="Emery V."/>
            <person name="Picard C."/>
        </authorList>
    </citation>
    <scope>NUCLEOTIDE SEQUENCE</scope>
    <source>
        <strain evidence="34">Stoneville</strain>
        <tissue evidence="34">Whole head</tissue>
    </source>
</reference>
<evidence type="ECO:0000313" key="34">
    <source>
        <dbReference type="EMBL" id="KAH0818126.1"/>
    </source>
</evidence>
<dbReference type="CDD" id="cd17358">
    <property type="entry name" value="MFS_GLUT6_8_Class3_like"/>
    <property type="match status" value="1"/>
</dbReference>
<keyword evidence="10" id="KW-0507">mRNA processing</keyword>
<dbReference type="FunFam" id="3.30.40.10:FF:000068">
    <property type="entry name" value="U4/U6.U5 tri-snRNP-associated protein 2"/>
    <property type="match status" value="1"/>
</dbReference>
<feature type="transmembrane region" description="Helical" evidence="30">
    <location>
        <begin position="171"/>
        <end position="188"/>
    </location>
</feature>
<feature type="domain" description="USP" evidence="31">
    <location>
        <begin position="604"/>
        <end position="934"/>
    </location>
</feature>
<evidence type="ECO:0000256" key="1">
    <source>
        <dbReference type="ARBA" id="ARBA00000707"/>
    </source>
</evidence>
<evidence type="ECO:0000256" key="17">
    <source>
        <dbReference type="ARBA" id="ARBA00022833"/>
    </source>
</evidence>
<sequence length="935" mass="105815">MTTETKGSPVLQYVAALTGTLAIVTDGMHYGWSSPSVVQLKDNKTCTLCIDESEGSTLAVMPLIGAVAGSLTAATIVDIFGRKRTILATAVPFFVAWMMVAFAQNIIVLYVARFIAGIADGVTFTVVPMYIGEISDPNVRGMLGSSCSVTWIAGFLLINVIGSYFSIKTTALVSSIVPGVLFVTFLWMPESPYYLLMRDQPRAARQSMERLKRTKDVNEDLNRIRTAMQAEEKSHGGRFLDLFRVKSNRKAVFIIGGLRGFQQLAGTTAIAFYTHEIFQTAGDDISAHYAVMIYYSVQLILTMVSSSIVDRAGRRPLLLISMAGSALALFIEGTYFYILNETSVDISSFSIVAVVGLIGFVIIFSLGMQSIPVCMLGELFPTNVKAFALCLADVYFSVMATVASKYLQITKVEYGLHVSFYGFTVCSLLGLVFIYLYVPETKGKTLEDIQKRLKGEMVEYETVSPPNVKTEPDNKQDVKTHRLCPYLDTINRQFLDFDFEKLCSVSLTRINVYACLVCGKYFQGRGTNTYAYTHSVAEGHHVFLNLHTLKFYCLPDNYEIIDSSLDDIKYLLNPTFTEAHISTLDTSTKMSRAIDGSLYMPGIVGLNNIKANDYCNVVLQALSRVVPLRNYFLREENYSKVKRPPGDSSYLLVQRYGELMRKLWNPRNFKAHVSPHEMLQAVVLWSKKTFQITQQGDPIDFLSWFINALHRALNGTKKKGSSIIYQSFLGNMRIYTRKIPPTELDDRQKRSLLATPEYQEIVTESPFLYLTCDLPPPPLFIDEFRENIIPQVNLYQLLTKFNGQTEKEYKTYKENFLKKFEITRLPPYLILYIKRFTKNTFYVEKNPTIVNFPVKNVDFGEFLTPEVKAKHKHTVYDLVANIVHDGEPGKGTYRVHILQKSTGKWYEMQDLHVTDILPQMITLTEAYIQIYELRM</sequence>
<evidence type="ECO:0000256" key="14">
    <source>
        <dbReference type="ARBA" id="ARBA00022771"/>
    </source>
</evidence>
<evidence type="ECO:0000256" key="16">
    <source>
        <dbReference type="ARBA" id="ARBA00022801"/>
    </source>
</evidence>
<protein>
    <recommendedName>
        <fullName evidence="27">Ubiquitin carboxyl-terminal hydrolase 39</fullName>
        <ecNumber evidence="5">3.4.19.12</ecNumber>
    </recommendedName>
    <alternativeName>
        <fullName evidence="28">U4/U6.U5 tri-snRNP-associated 65 kDa protein</fullName>
    </alternativeName>
</protein>
<dbReference type="InterPro" id="IPR020846">
    <property type="entry name" value="MFS_dom"/>
</dbReference>
<keyword evidence="23" id="KW-0539">Nucleus</keyword>
<feature type="transmembrane region" description="Helical" evidence="30">
    <location>
        <begin position="419"/>
        <end position="438"/>
    </location>
</feature>
<evidence type="ECO:0000256" key="30">
    <source>
        <dbReference type="SAM" id="Phobius"/>
    </source>
</evidence>
<dbReference type="GO" id="GO:0051119">
    <property type="term" value="F:sugar transmembrane transporter activity"/>
    <property type="evidence" value="ECO:0007669"/>
    <property type="project" value="InterPro"/>
</dbReference>
<dbReference type="CDD" id="cd02669">
    <property type="entry name" value="Peptidase_C19M"/>
    <property type="match status" value="1"/>
</dbReference>